<reference evidence="4" key="2">
    <citation type="submission" date="2011-01" db="EMBL/GenBank/DDBJ databases">
        <title>Identification of Proteins Involved in Black Widow Spider Wrapping Silk Fibers.</title>
        <authorList>
            <person name="Nguyen A."/>
            <person name="Verduzco A."/>
            <person name="Vierra C."/>
        </authorList>
    </citation>
    <scope>NUCLEOTIDE SEQUENCE</scope>
</reference>
<dbReference type="EMBL" id="HQ006044">
    <property type="protein sequence ID" value="ADV40334.1"/>
    <property type="molecule type" value="mRNA"/>
</dbReference>
<dbReference type="SUPFAM" id="SSF57610">
    <property type="entry name" value="Thyroglobulin type-1 domain"/>
    <property type="match status" value="1"/>
</dbReference>
<protein>
    <recommendedName>
        <fullName evidence="3">Thyroglobulin type-1 domain-containing protein</fullName>
    </recommendedName>
</protein>
<dbReference type="InterPro" id="IPR036857">
    <property type="entry name" value="Thyroglobulin_1_sf"/>
</dbReference>
<dbReference type="PROSITE" id="PS51162">
    <property type="entry name" value="THYROGLOBULIN_1_2"/>
    <property type="match status" value="1"/>
</dbReference>
<dbReference type="InterPro" id="IPR000716">
    <property type="entry name" value="Thyroglobulin_1"/>
</dbReference>
<comment type="caution">
    <text evidence="2">Lacks conserved residue(s) required for the propagation of feature annotation.</text>
</comment>
<feature type="non-terminal residue" evidence="4">
    <location>
        <position position="1"/>
    </location>
</feature>
<accession>E7D1U0</accession>
<name>E7D1U0_LATHE</name>
<organism evidence="4">
    <name type="scientific">Latrodectus hesperus</name>
    <name type="common">Western black widow spider</name>
    <dbReference type="NCBI Taxonomy" id="256737"/>
    <lineage>
        <taxon>Eukaryota</taxon>
        <taxon>Metazoa</taxon>
        <taxon>Ecdysozoa</taxon>
        <taxon>Arthropoda</taxon>
        <taxon>Chelicerata</taxon>
        <taxon>Arachnida</taxon>
        <taxon>Araneae</taxon>
        <taxon>Araneomorphae</taxon>
        <taxon>Entelegynae</taxon>
        <taxon>Araneoidea</taxon>
        <taxon>Theridiidae</taxon>
        <taxon>Latrodectus</taxon>
    </lineage>
</organism>
<evidence type="ECO:0000256" key="2">
    <source>
        <dbReference type="PROSITE-ProRule" id="PRU00500"/>
    </source>
</evidence>
<feature type="domain" description="Thyroglobulin type-1" evidence="3">
    <location>
        <begin position="20"/>
        <end position="89"/>
    </location>
</feature>
<dbReference type="Gene3D" id="4.10.800.10">
    <property type="entry name" value="Thyroglobulin type-1"/>
    <property type="match status" value="1"/>
</dbReference>
<evidence type="ECO:0000256" key="1">
    <source>
        <dbReference type="ARBA" id="ARBA00023157"/>
    </source>
</evidence>
<evidence type="ECO:0000313" key="4">
    <source>
        <dbReference type="EMBL" id="ADV40334.1"/>
    </source>
</evidence>
<keyword evidence="1" id="KW-1015">Disulfide bond</keyword>
<sequence length="95" mass="10576">PRSTCPLGVRIPRIKHEAFLGSCFLLSLRFPSGWETTEVWLRIMANQTMSPTCDPNGKNPQVQCPSGWCWCAKKDGKQLTKSVQGKPDCSASHDK</sequence>
<proteinExistence type="evidence at transcript level"/>
<dbReference type="AlphaFoldDB" id="E7D1U0"/>
<reference evidence="4" key="1">
    <citation type="submission" date="2010-07" db="EMBL/GenBank/DDBJ databases">
        <authorList>
            <person name="Chung V."/>
            <person name="Nguyen A."/>
            <person name="Verduzco A."/>
            <person name="Vierra C."/>
        </authorList>
    </citation>
    <scope>NUCLEOTIDE SEQUENCE</scope>
</reference>
<dbReference type="Pfam" id="PF00086">
    <property type="entry name" value="Thyroglobulin_1"/>
    <property type="match status" value="1"/>
</dbReference>
<evidence type="ECO:0000259" key="3">
    <source>
        <dbReference type="PROSITE" id="PS51162"/>
    </source>
</evidence>